<feature type="region of interest" description="Disordered" evidence="1">
    <location>
        <begin position="600"/>
        <end position="694"/>
    </location>
</feature>
<accession>A0ABR4ANW9</accession>
<dbReference type="Proteomes" id="UP001590951">
    <property type="component" value="Unassembled WGS sequence"/>
</dbReference>
<evidence type="ECO:0000256" key="1">
    <source>
        <dbReference type="SAM" id="MobiDB-lite"/>
    </source>
</evidence>
<dbReference type="EMBL" id="JBHFEH010000101">
    <property type="protein sequence ID" value="KAL2047437.1"/>
    <property type="molecule type" value="Genomic_DNA"/>
</dbReference>
<gene>
    <name evidence="2" type="ORF">ABVK25_011509</name>
</gene>
<sequence length="799" mass="89292">MYHHSVNNTYPNFQLPDESTQEEHPSTTSFVSSLPSYAAEEWRLLAYPSFAGPGTSTSNASQNSLFFPNSISSSAGIARSYASTPLSSAGFENARNFSSSLLETQQGQSFEPSGSFHTKFVYEDPKNPKRRKDKTLRTCIACFIKKRPCPENENPNRCTYCIGKNSYCKGPIATPKLFDLDRLDAKGADFLVSLHPPGGSVFQTRPFPSVHVSLISESQDGNKIIIDGPNYCFTIPEVHDSGKLLWDDSTLDQILDIAHPTSTQSPPQSTSASFDLSVYERLCHRFCACMSLLRDPNRFTLALEYVHSTEAAHTVVSFFCLLSHKASSTFSQIFDQIRTYCYATRDRHRTLEFMFAITKNLGYMHKEIGCFHTTLAQWDCSPFSLREVFFNASQTLNDLENLSMGLCAEGFAVGRLSDPLQFGGIHITPASTHTRIVGSYPVSHIGQKISFLYLLRCSTVQNLGWTPSAINGYDQALRRQNNSLNDASRYNHLQVVSNSGERISEDFDRHISGTSASTLIRDQSSSEFRMVQEEAYTTLDPAWTLDLDDASALKDVQGSNDMYDQPADPLEMSMLDFQVDENQNLVQESYQELGAQNDVPVYGGLQENEPPTDGARPHPQKDLADPRHFDHTTGDTAFDTSDHDRAMLAPSQGNTETEKPPSKRKRIKSFLSRKKQRLIPSQLPRSERSGSPDTVCAARSIPNIEKPPKVTHTTITGTRLAKLPGTDHSPRIVHTDWVADWERAGSRDPDLKSGTILKDVNISESDRRPMSWPRRTALRKSLEISVAVLRRNFEKLSST</sequence>
<feature type="compositionally biased region" description="Basic residues" evidence="1">
    <location>
        <begin position="662"/>
        <end position="677"/>
    </location>
</feature>
<evidence type="ECO:0000313" key="2">
    <source>
        <dbReference type="EMBL" id="KAL2047437.1"/>
    </source>
</evidence>
<proteinExistence type="predicted"/>
<protein>
    <recommendedName>
        <fullName evidence="4">Zn(2)-C6 fungal-type domain-containing protein</fullName>
    </recommendedName>
</protein>
<feature type="region of interest" description="Disordered" evidence="1">
    <location>
        <begin position="1"/>
        <end position="29"/>
    </location>
</feature>
<feature type="compositionally biased region" description="Polar residues" evidence="1">
    <location>
        <begin position="1"/>
        <end position="12"/>
    </location>
</feature>
<feature type="compositionally biased region" description="Basic and acidic residues" evidence="1">
    <location>
        <begin position="615"/>
        <end position="633"/>
    </location>
</feature>
<comment type="caution">
    <text evidence="2">The sequence shown here is derived from an EMBL/GenBank/DDBJ whole genome shotgun (WGS) entry which is preliminary data.</text>
</comment>
<name>A0ABR4ANW9_9LECA</name>
<organism evidence="2 3">
    <name type="scientific">Lepraria finkii</name>
    <dbReference type="NCBI Taxonomy" id="1340010"/>
    <lineage>
        <taxon>Eukaryota</taxon>
        <taxon>Fungi</taxon>
        <taxon>Dikarya</taxon>
        <taxon>Ascomycota</taxon>
        <taxon>Pezizomycotina</taxon>
        <taxon>Lecanoromycetes</taxon>
        <taxon>OSLEUM clade</taxon>
        <taxon>Lecanoromycetidae</taxon>
        <taxon>Lecanorales</taxon>
        <taxon>Lecanorineae</taxon>
        <taxon>Stereocaulaceae</taxon>
        <taxon>Lepraria</taxon>
    </lineage>
</organism>
<reference evidence="2 3" key="1">
    <citation type="submission" date="2024-09" db="EMBL/GenBank/DDBJ databases">
        <title>Rethinking Asexuality: The Enigmatic Case of Functional Sexual Genes in Lepraria (Stereocaulaceae).</title>
        <authorList>
            <person name="Doellman M."/>
            <person name="Sun Y."/>
            <person name="Barcenas-Pena A."/>
            <person name="Lumbsch H.T."/>
            <person name="Grewe F."/>
        </authorList>
    </citation>
    <scope>NUCLEOTIDE SEQUENCE [LARGE SCALE GENOMIC DNA]</scope>
    <source>
        <strain evidence="2 3">Grewe 0041</strain>
    </source>
</reference>
<keyword evidence="3" id="KW-1185">Reference proteome</keyword>
<evidence type="ECO:0008006" key="4">
    <source>
        <dbReference type="Google" id="ProtNLM"/>
    </source>
</evidence>
<evidence type="ECO:0000313" key="3">
    <source>
        <dbReference type="Proteomes" id="UP001590951"/>
    </source>
</evidence>